<dbReference type="Pfam" id="PF00078">
    <property type="entry name" value="RVT_1"/>
    <property type="match status" value="1"/>
</dbReference>
<dbReference type="InterPro" id="IPR043502">
    <property type="entry name" value="DNA/RNA_pol_sf"/>
</dbReference>
<evidence type="ECO:0000259" key="1">
    <source>
        <dbReference type="PROSITE" id="PS50878"/>
    </source>
</evidence>
<dbReference type="AlphaFoldDB" id="A0A9P7CAE6"/>
<evidence type="ECO:0000313" key="2">
    <source>
        <dbReference type="EMBL" id="KAG1542959.1"/>
    </source>
</evidence>
<organism evidence="2 3">
    <name type="scientific">Rhizopus oryzae</name>
    <name type="common">Mucormycosis agent</name>
    <name type="synonym">Rhizopus arrhizus var. delemar</name>
    <dbReference type="NCBI Taxonomy" id="64495"/>
    <lineage>
        <taxon>Eukaryota</taxon>
        <taxon>Fungi</taxon>
        <taxon>Fungi incertae sedis</taxon>
        <taxon>Mucoromycota</taxon>
        <taxon>Mucoromycotina</taxon>
        <taxon>Mucoromycetes</taxon>
        <taxon>Mucorales</taxon>
        <taxon>Mucorineae</taxon>
        <taxon>Rhizopodaceae</taxon>
        <taxon>Rhizopus</taxon>
    </lineage>
</organism>
<sequence>MAQGNYTKAIVKFSRIRKNRAIKPSFSAPEGPQHAAEIMAQHLERIFDGDLLPHSADTILTNNDSTLAPYDVASCSITIDSVNNAIAQLPRRKAPGVDHLTIEMIVPLTDNLTPILVHLFQLCWRWSPVTDPGNFRPISLTSIFRKILEKCLYLDLVDQSPPLDITQGSFREARGTLDQALCLIEICSILRKHHHINPTLAFLDIKSAYDTVDRSYIWRTLQPYLDPALLNILKNLFNEVQIEVILGNVKSSRFSPKTGVLQGSILSSFLYSIYINQLPNLLRDHPLPHEAEKDPVDFALSVNCLLYADDVVLIASSAQLPAILQKCEEHSYQLGCCLNLAKCTILALPEDTQSYTLYNTILPKQNSFPYLGIPICPGGYLHTQELIQGNVNKALKIMNEMAMIGVNPAGFDRLLSVRFYTQIVRPQLEYGLAISMCLRRIFGGGSRSLTQVMLHLVNQPSMKSRVHILQAKFILRSLNLPDDTLFSRLLPYLRTSASHSHWYKLTSSPLWRVCCNQDIEHLNRRTFRIICRKYLEDLFHQNCQRTRTKLLSACRSQSTIDPILWLSMTSIERSRVVRWRLG</sequence>
<dbReference type="EMBL" id="JAANIT010000993">
    <property type="protein sequence ID" value="KAG1542959.1"/>
    <property type="molecule type" value="Genomic_DNA"/>
</dbReference>
<comment type="caution">
    <text evidence="2">The sequence shown here is derived from an EMBL/GenBank/DDBJ whole genome shotgun (WGS) entry which is preliminary data.</text>
</comment>
<dbReference type="Proteomes" id="UP000717996">
    <property type="component" value="Unassembled WGS sequence"/>
</dbReference>
<evidence type="ECO:0000313" key="3">
    <source>
        <dbReference type="Proteomes" id="UP000717996"/>
    </source>
</evidence>
<gene>
    <name evidence="2" type="ORF">G6F51_006960</name>
</gene>
<dbReference type="InterPro" id="IPR000477">
    <property type="entry name" value="RT_dom"/>
</dbReference>
<name>A0A9P7CAE6_RHIOR</name>
<reference evidence="2" key="1">
    <citation type="journal article" date="2020" name="Microb. Genom.">
        <title>Genetic diversity of clinical and environmental Mucorales isolates obtained from an investigation of mucormycosis cases among solid organ transplant recipients.</title>
        <authorList>
            <person name="Nguyen M.H."/>
            <person name="Kaul D."/>
            <person name="Muto C."/>
            <person name="Cheng S.J."/>
            <person name="Richter R.A."/>
            <person name="Bruno V.M."/>
            <person name="Liu G."/>
            <person name="Beyhan S."/>
            <person name="Sundermann A.J."/>
            <person name="Mounaud S."/>
            <person name="Pasculle A.W."/>
            <person name="Nierman W.C."/>
            <person name="Driscoll E."/>
            <person name="Cumbie R."/>
            <person name="Clancy C.J."/>
            <person name="Dupont C.L."/>
        </authorList>
    </citation>
    <scope>NUCLEOTIDE SEQUENCE</scope>
    <source>
        <strain evidence="2">GL16</strain>
    </source>
</reference>
<proteinExistence type="predicted"/>
<dbReference type="SUPFAM" id="SSF56672">
    <property type="entry name" value="DNA/RNA polymerases"/>
    <property type="match status" value="1"/>
</dbReference>
<dbReference type="PROSITE" id="PS50878">
    <property type="entry name" value="RT_POL"/>
    <property type="match status" value="1"/>
</dbReference>
<accession>A0A9P7CAE6</accession>
<protein>
    <recommendedName>
        <fullName evidence="1">Reverse transcriptase domain-containing protein</fullName>
    </recommendedName>
</protein>
<dbReference type="CDD" id="cd01650">
    <property type="entry name" value="RT_nLTR_like"/>
    <property type="match status" value="1"/>
</dbReference>
<feature type="domain" description="Reverse transcriptase" evidence="1">
    <location>
        <begin position="86"/>
        <end position="375"/>
    </location>
</feature>
<dbReference type="PANTHER" id="PTHR19446">
    <property type="entry name" value="REVERSE TRANSCRIPTASES"/>
    <property type="match status" value="1"/>
</dbReference>